<evidence type="ECO:0000313" key="2">
    <source>
        <dbReference type="Proteomes" id="UP000762676"/>
    </source>
</evidence>
<sequence>MDGVEDALAEFVEQLRLRDAGNATPGLIPLVKPDNDVNVKDGSFGNLGTNCKEESIARSKVKKFLKNPFCLFKATD</sequence>
<dbReference type="Proteomes" id="UP000762676">
    <property type="component" value="Unassembled WGS sequence"/>
</dbReference>
<proteinExistence type="predicted"/>
<comment type="caution">
    <text evidence="1">The sequence shown here is derived from an EMBL/GenBank/DDBJ whole genome shotgun (WGS) entry which is preliminary data.</text>
</comment>
<gene>
    <name evidence="1" type="ORF">ElyMa_005404500</name>
</gene>
<evidence type="ECO:0000313" key="1">
    <source>
        <dbReference type="EMBL" id="GFR60283.1"/>
    </source>
</evidence>
<protein>
    <submittedName>
        <fullName evidence="1">Uncharacterized protein</fullName>
    </submittedName>
</protein>
<reference evidence="1 2" key="1">
    <citation type="journal article" date="2021" name="Elife">
        <title>Chloroplast acquisition without the gene transfer in kleptoplastic sea slugs, Plakobranchus ocellatus.</title>
        <authorList>
            <person name="Maeda T."/>
            <person name="Takahashi S."/>
            <person name="Yoshida T."/>
            <person name="Shimamura S."/>
            <person name="Takaki Y."/>
            <person name="Nagai Y."/>
            <person name="Toyoda A."/>
            <person name="Suzuki Y."/>
            <person name="Arimoto A."/>
            <person name="Ishii H."/>
            <person name="Satoh N."/>
            <person name="Nishiyama T."/>
            <person name="Hasebe M."/>
            <person name="Maruyama T."/>
            <person name="Minagawa J."/>
            <person name="Obokata J."/>
            <person name="Shigenobu S."/>
        </authorList>
    </citation>
    <scope>NUCLEOTIDE SEQUENCE [LARGE SCALE GENOMIC DNA]</scope>
</reference>
<accession>A0AAV4EH16</accession>
<dbReference type="AlphaFoldDB" id="A0AAV4EH16"/>
<name>A0AAV4EH16_9GAST</name>
<organism evidence="1 2">
    <name type="scientific">Elysia marginata</name>
    <dbReference type="NCBI Taxonomy" id="1093978"/>
    <lineage>
        <taxon>Eukaryota</taxon>
        <taxon>Metazoa</taxon>
        <taxon>Spiralia</taxon>
        <taxon>Lophotrochozoa</taxon>
        <taxon>Mollusca</taxon>
        <taxon>Gastropoda</taxon>
        <taxon>Heterobranchia</taxon>
        <taxon>Euthyneura</taxon>
        <taxon>Panpulmonata</taxon>
        <taxon>Sacoglossa</taxon>
        <taxon>Placobranchoidea</taxon>
        <taxon>Plakobranchidae</taxon>
        <taxon>Elysia</taxon>
    </lineage>
</organism>
<dbReference type="EMBL" id="BMAT01010764">
    <property type="protein sequence ID" value="GFR60283.1"/>
    <property type="molecule type" value="Genomic_DNA"/>
</dbReference>
<keyword evidence="2" id="KW-1185">Reference proteome</keyword>